<evidence type="ECO:0000259" key="1">
    <source>
        <dbReference type="Pfam" id="PF13700"/>
    </source>
</evidence>
<name>A0ABQ2CZH5_9DEIO</name>
<keyword evidence="3" id="KW-1185">Reference proteome</keyword>
<proteinExistence type="predicted"/>
<dbReference type="RefSeq" id="WP_189002810.1">
    <property type="nucleotide sequence ID" value="NZ_BMOD01000007.1"/>
</dbReference>
<dbReference type="InterPro" id="IPR025296">
    <property type="entry name" value="DUF4158"/>
</dbReference>
<dbReference type="Proteomes" id="UP000632222">
    <property type="component" value="Unassembled WGS sequence"/>
</dbReference>
<protein>
    <recommendedName>
        <fullName evidence="1">DUF4158 domain-containing protein</fullName>
    </recommendedName>
</protein>
<organism evidence="2 3">
    <name type="scientific">Deinococcus roseus</name>
    <dbReference type="NCBI Taxonomy" id="392414"/>
    <lineage>
        <taxon>Bacteria</taxon>
        <taxon>Thermotogati</taxon>
        <taxon>Deinococcota</taxon>
        <taxon>Deinococci</taxon>
        <taxon>Deinococcales</taxon>
        <taxon>Deinococcaceae</taxon>
        <taxon>Deinococcus</taxon>
    </lineage>
</organism>
<evidence type="ECO:0000313" key="2">
    <source>
        <dbReference type="EMBL" id="GGJ36120.1"/>
    </source>
</evidence>
<reference evidence="3" key="1">
    <citation type="journal article" date="2019" name="Int. J. Syst. Evol. Microbiol.">
        <title>The Global Catalogue of Microorganisms (GCM) 10K type strain sequencing project: providing services to taxonomists for standard genome sequencing and annotation.</title>
        <authorList>
            <consortium name="The Broad Institute Genomics Platform"/>
            <consortium name="The Broad Institute Genome Sequencing Center for Infectious Disease"/>
            <person name="Wu L."/>
            <person name="Ma J."/>
        </authorList>
    </citation>
    <scope>NUCLEOTIDE SEQUENCE [LARGE SCALE GENOMIC DNA]</scope>
    <source>
        <strain evidence="3">JCM 14370</strain>
    </source>
</reference>
<comment type="caution">
    <text evidence="2">The sequence shown here is derived from an EMBL/GenBank/DDBJ whole genome shotgun (WGS) entry which is preliminary data.</text>
</comment>
<feature type="domain" description="DUF4158" evidence="1">
    <location>
        <begin position="14"/>
        <end position="111"/>
    </location>
</feature>
<gene>
    <name evidence="2" type="ORF">GCM10008938_22780</name>
</gene>
<accession>A0ABQ2CZH5</accession>
<dbReference type="Pfam" id="PF13700">
    <property type="entry name" value="DUF4158"/>
    <property type="match status" value="1"/>
</dbReference>
<evidence type="ECO:0000313" key="3">
    <source>
        <dbReference type="Proteomes" id="UP000632222"/>
    </source>
</evidence>
<dbReference type="EMBL" id="BMOD01000007">
    <property type="protein sequence ID" value="GGJ36120.1"/>
    <property type="molecule type" value="Genomic_DNA"/>
</dbReference>
<sequence>MTTPANPSASTSGLTSTQRHEFLKFPDVDDFVLGRYDQLSGPDLRLLSDLEDPAQKLGVAVLITVMRHIGRNAMTVTVPEVVLFEVALQLDCDPTLFSRYQKTWRKQGKEHTHARKD</sequence>